<evidence type="ECO:0000313" key="7">
    <source>
        <dbReference type="Proteomes" id="UP000481153"/>
    </source>
</evidence>
<name>A0A6G0XMW2_9STRA</name>
<organism evidence="6 7">
    <name type="scientific">Aphanomyces euteiches</name>
    <dbReference type="NCBI Taxonomy" id="100861"/>
    <lineage>
        <taxon>Eukaryota</taxon>
        <taxon>Sar</taxon>
        <taxon>Stramenopiles</taxon>
        <taxon>Oomycota</taxon>
        <taxon>Saprolegniomycetes</taxon>
        <taxon>Saprolegniales</taxon>
        <taxon>Verrucalvaceae</taxon>
        <taxon>Aphanomyces</taxon>
    </lineage>
</organism>
<keyword evidence="3" id="KW-0547">Nucleotide-binding</keyword>
<dbReference type="PROSITE" id="PS00109">
    <property type="entry name" value="PROTEIN_KINASE_TYR"/>
    <property type="match status" value="1"/>
</dbReference>
<comment type="caution">
    <text evidence="6">The sequence shown here is derived from an EMBL/GenBank/DDBJ whole genome shotgun (WGS) entry which is preliminary data.</text>
</comment>
<reference evidence="6 7" key="1">
    <citation type="submission" date="2019-07" db="EMBL/GenBank/DDBJ databases">
        <title>Genomics analysis of Aphanomyces spp. identifies a new class of oomycete effector associated with host adaptation.</title>
        <authorList>
            <person name="Gaulin E."/>
        </authorList>
    </citation>
    <scope>NUCLEOTIDE SEQUENCE [LARGE SCALE GENOMIC DNA]</scope>
    <source>
        <strain evidence="6 7">ATCC 201684</strain>
    </source>
</reference>
<feature type="binding site" evidence="3">
    <location>
        <position position="480"/>
    </location>
    <ligand>
        <name>ATP</name>
        <dbReference type="ChEBI" id="CHEBI:30616"/>
    </ligand>
</feature>
<dbReference type="InterPro" id="IPR000719">
    <property type="entry name" value="Prot_kinase_dom"/>
</dbReference>
<dbReference type="SMART" id="SM00219">
    <property type="entry name" value="TyrKc"/>
    <property type="match status" value="1"/>
</dbReference>
<keyword evidence="3" id="KW-0067">ATP-binding</keyword>
<dbReference type="AlphaFoldDB" id="A0A6G0XMW2"/>
<dbReference type="SUPFAM" id="SSF56112">
    <property type="entry name" value="Protein kinase-like (PK-like)"/>
    <property type="match status" value="2"/>
</dbReference>
<dbReference type="Proteomes" id="UP000481153">
    <property type="component" value="Unassembled WGS sequence"/>
</dbReference>
<dbReference type="GO" id="GO:0043235">
    <property type="term" value="C:receptor complex"/>
    <property type="evidence" value="ECO:0007669"/>
    <property type="project" value="TreeGrafter"/>
</dbReference>
<comment type="catalytic activity">
    <reaction evidence="2">
        <text>L-tyrosyl-[protein] + ATP = O-phospho-L-tyrosyl-[protein] + ADP + H(+)</text>
        <dbReference type="Rhea" id="RHEA:10596"/>
        <dbReference type="Rhea" id="RHEA-COMP:10136"/>
        <dbReference type="Rhea" id="RHEA-COMP:20101"/>
        <dbReference type="ChEBI" id="CHEBI:15378"/>
        <dbReference type="ChEBI" id="CHEBI:30616"/>
        <dbReference type="ChEBI" id="CHEBI:46858"/>
        <dbReference type="ChEBI" id="CHEBI:61978"/>
        <dbReference type="ChEBI" id="CHEBI:456216"/>
        <dbReference type="EC" id="2.7.10.1"/>
    </reaction>
</comment>
<dbReference type="GO" id="GO:0005524">
    <property type="term" value="F:ATP binding"/>
    <property type="evidence" value="ECO:0007669"/>
    <property type="project" value="UniProtKB-UniRule"/>
</dbReference>
<proteinExistence type="predicted"/>
<dbReference type="InterPro" id="IPR008266">
    <property type="entry name" value="Tyr_kinase_AS"/>
</dbReference>
<accession>A0A6G0XMW2</accession>
<dbReference type="EMBL" id="VJMJ01000036">
    <property type="protein sequence ID" value="KAF0741548.1"/>
    <property type="molecule type" value="Genomic_DNA"/>
</dbReference>
<dbReference type="InterPro" id="IPR017441">
    <property type="entry name" value="Protein_kinase_ATP_BS"/>
</dbReference>
<evidence type="ECO:0000256" key="4">
    <source>
        <dbReference type="SAM" id="MobiDB-lite"/>
    </source>
</evidence>
<dbReference type="InterPro" id="IPR001245">
    <property type="entry name" value="Ser-Thr/Tyr_kinase_cat_dom"/>
</dbReference>
<sequence length="713" mass="79576">MHLGGYTETQLHDRAYALLNALHQLHSKSIAHGNLTFDSIYIHRGQLVLHVPPKPDHHIEFPATAANKANDIFAFGILLYMLATGRHPFATTESTSSSQVLCNMDHPSFQVDIVALQHLAPSAQSVILDCLARPESRRPTTEELLKRDWFRVRLTMTSTFANPLNRTTAETTESYVSIPGRSSSRGVRKRLSGSTTFVPAATGATPSSPDEDSMSDPVYHQFSNYSAPPPPPYASFNYPSNESFSKDLAASLLVAPSPATMSLLPSERTHKSRSVFRHVKSEPDLPSMSNRPVVFSAYGPPTIPADNKCRVFIWAYLAHQIDEIRELAAAQNTIETGRLSKSLYVSIGKVITISLEPPKGWRLVGEQAKSFHWIEDIERVFFDVAVDENASEWSFLCRARIVVGTHVALLHFALPAIDHNNAKLEKDQVEYSSTYERLAPVESPMIAREDLTILEPVGSGFFGTAYRAIHRPTNKEVVVKTLRQDIDISMDEFEHEVKALTMIGNHPHVVDFIGACDDGNSLSLVMEYVPNGSLQSLLYQSNNYETYMRTIFARDAAHGILNIHQGHFLHRDIAARNCLVDADYHVKVCDFGLSRPVDRVMGHLLDPISAGPLKWMAPESLELPHVFSTASDTYMFGVLLFEIMMGKEPFPSLPPHEAAALVLEGHRLTLKEWNECPPTHQELLDQCFKLDPHDRPTMAHVAATLDDWLTQHA</sequence>
<dbReference type="InterPro" id="IPR011009">
    <property type="entry name" value="Kinase-like_dom_sf"/>
</dbReference>
<evidence type="ECO:0000259" key="5">
    <source>
        <dbReference type="PROSITE" id="PS50011"/>
    </source>
</evidence>
<dbReference type="Pfam" id="PF07714">
    <property type="entry name" value="PK_Tyr_Ser-Thr"/>
    <property type="match status" value="1"/>
</dbReference>
<dbReference type="GO" id="GO:0005886">
    <property type="term" value="C:plasma membrane"/>
    <property type="evidence" value="ECO:0007669"/>
    <property type="project" value="TreeGrafter"/>
</dbReference>
<feature type="region of interest" description="Disordered" evidence="4">
    <location>
        <begin position="171"/>
        <end position="215"/>
    </location>
</feature>
<protein>
    <recommendedName>
        <fullName evidence="5">Protein kinase domain-containing protein</fullName>
    </recommendedName>
</protein>
<feature type="domain" description="Protein kinase" evidence="5">
    <location>
        <begin position="1"/>
        <end position="150"/>
    </location>
</feature>
<evidence type="ECO:0000256" key="2">
    <source>
        <dbReference type="ARBA" id="ARBA00051243"/>
    </source>
</evidence>
<dbReference type="PROSITE" id="PS00107">
    <property type="entry name" value="PROTEIN_KINASE_ATP"/>
    <property type="match status" value="1"/>
</dbReference>
<dbReference type="PANTHER" id="PTHR24416">
    <property type="entry name" value="TYROSINE-PROTEIN KINASE RECEPTOR"/>
    <property type="match status" value="1"/>
</dbReference>
<dbReference type="PANTHER" id="PTHR24416:SF600">
    <property type="entry name" value="PDGF- AND VEGF-RECEPTOR RELATED, ISOFORM J"/>
    <property type="match status" value="1"/>
</dbReference>
<dbReference type="PRINTS" id="PR00109">
    <property type="entry name" value="TYRKINASE"/>
</dbReference>
<evidence type="ECO:0000256" key="3">
    <source>
        <dbReference type="PROSITE-ProRule" id="PRU10141"/>
    </source>
</evidence>
<evidence type="ECO:0000256" key="1">
    <source>
        <dbReference type="ARBA" id="ARBA00004167"/>
    </source>
</evidence>
<evidence type="ECO:0000313" key="6">
    <source>
        <dbReference type="EMBL" id="KAF0741548.1"/>
    </source>
</evidence>
<dbReference type="GO" id="GO:0007169">
    <property type="term" value="P:cell surface receptor protein tyrosine kinase signaling pathway"/>
    <property type="evidence" value="ECO:0007669"/>
    <property type="project" value="TreeGrafter"/>
</dbReference>
<gene>
    <name evidence="6" type="ORF">Ae201684_003230</name>
</gene>
<feature type="compositionally biased region" description="Polar residues" evidence="4">
    <location>
        <begin position="171"/>
        <end position="185"/>
    </location>
</feature>
<dbReference type="GO" id="GO:0004714">
    <property type="term" value="F:transmembrane receptor protein tyrosine kinase activity"/>
    <property type="evidence" value="ECO:0007669"/>
    <property type="project" value="UniProtKB-EC"/>
</dbReference>
<dbReference type="Gene3D" id="1.10.510.10">
    <property type="entry name" value="Transferase(Phosphotransferase) domain 1"/>
    <property type="match status" value="2"/>
</dbReference>
<feature type="domain" description="Protein kinase" evidence="5">
    <location>
        <begin position="451"/>
        <end position="709"/>
    </location>
</feature>
<dbReference type="PROSITE" id="PS50011">
    <property type="entry name" value="PROTEIN_KINASE_DOM"/>
    <property type="match status" value="2"/>
</dbReference>
<dbReference type="InterPro" id="IPR050122">
    <property type="entry name" value="RTK"/>
</dbReference>
<comment type="subcellular location">
    <subcellularLocation>
        <location evidence="1">Membrane</location>
        <topology evidence="1">Single-pass membrane protein</topology>
    </subcellularLocation>
</comment>
<dbReference type="VEuPathDB" id="FungiDB:AeMF1_021885"/>
<keyword evidence="7" id="KW-1185">Reference proteome</keyword>
<dbReference type="Pfam" id="PF00069">
    <property type="entry name" value="Pkinase"/>
    <property type="match status" value="1"/>
</dbReference>
<dbReference type="InterPro" id="IPR020635">
    <property type="entry name" value="Tyr_kinase_cat_dom"/>
</dbReference>